<dbReference type="OrthoDB" id="9801955at2"/>
<dbReference type="eggNOG" id="COG1560">
    <property type="taxonomic scope" value="Bacteria"/>
</dbReference>
<evidence type="ECO:0000256" key="2">
    <source>
        <dbReference type="ARBA" id="ARBA00022475"/>
    </source>
</evidence>
<evidence type="ECO:0000256" key="6">
    <source>
        <dbReference type="ARBA" id="ARBA00023315"/>
    </source>
</evidence>
<evidence type="ECO:0000256" key="5">
    <source>
        <dbReference type="ARBA" id="ARBA00023136"/>
    </source>
</evidence>
<keyword evidence="8" id="KW-1185">Reference proteome</keyword>
<dbReference type="PANTHER" id="PTHR30606:SF10">
    <property type="entry name" value="PHOSPHATIDYLINOSITOL MANNOSIDE ACYLTRANSFERASE"/>
    <property type="match status" value="1"/>
</dbReference>
<accession>A0A0D0Q9C0</accession>
<evidence type="ECO:0000256" key="3">
    <source>
        <dbReference type="ARBA" id="ARBA00022519"/>
    </source>
</evidence>
<evidence type="ECO:0000256" key="4">
    <source>
        <dbReference type="ARBA" id="ARBA00022679"/>
    </source>
</evidence>
<reference evidence="7 8" key="1">
    <citation type="submission" date="2013-01" db="EMBL/GenBank/DDBJ databases">
        <authorList>
            <person name="Fiebig A."/>
            <person name="Goeker M."/>
            <person name="Klenk H.-P.P."/>
        </authorList>
    </citation>
    <scope>NUCLEOTIDE SEQUENCE [LARGE SCALE GENOMIC DNA]</scope>
    <source>
        <strain evidence="7 8">DSM 24838</strain>
    </source>
</reference>
<keyword evidence="4 7" id="KW-0808">Transferase</keyword>
<dbReference type="GO" id="GO:0009247">
    <property type="term" value="P:glycolipid biosynthetic process"/>
    <property type="evidence" value="ECO:0007669"/>
    <property type="project" value="UniProtKB-ARBA"/>
</dbReference>
<gene>
    <name evidence="7" type="ORF">Wenmar_02700</name>
</gene>
<keyword evidence="2" id="KW-1003">Cell membrane</keyword>
<comment type="subcellular location">
    <subcellularLocation>
        <location evidence="1">Cell inner membrane</location>
    </subcellularLocation>
</comment>
<protein>
    <submittedName>
        <fullName evidence="7">Lauroyl/myristoyl acyltransferase</fullName>
        <ecNumber evidence="7">2.3.1.-</ecNumber>
    </submittedName>
</protein>
<name>A0A0D0Q9C0_9RHOB</name>
<dbReference type="PANTHER" id="PTHR30606">
    <property type="entry name" value="LIPID A BIOSYNTHESIS LAUROYL ACYLTRANSFERASE"/>
    <property type="match status" value="1"/>
</dbReference>
<keyword evidence="3" id="KW-0997">Cell inner membrane</keyword>
<evidence type="ECO:0000313" key="8">
    <source>
        <dbReference type="Proteomes" id="UP000035100"/>
    </source>
</evidence>
<dbReference type="Proteomes" id="UP000035100">
    <property type="component" value="Unassembled WGS sequence"/>
</dbReference>
<dbReference type="Pfam" id="PF03279">
    <property type="entry name" value="Lip_A_acyltrans"/>
    <property type="match status" value="1"/>
</dbReference>
<comment type="caution">
    <text evidence="7">The sequence shown here is derived from an EMBL/GenBank/DDBJ whole genome shotgun (WGS) entry which is preliminary data.</text>
</comment>
<proteinExistence type="predicted"/>
<organism evidence="7 8">
    <name type="scientific">Wenxinia marina DSM 24838</name>
    <dbReference type="NCBI Taxonomy" id="1123501"/>
    <lineage>
        <taxon>Bacteria</taxon>
        <taxon>Pseudomonadati</taxon>
        <taxon>Pseudomonadota</taxon>
        <taxon>Alphaproteobacteria</taxon>
        <taxon>Rhodobacterales</taxon>
        <taxon>Roseobacteraceae</taxon>
        <taxon>Wenxinia</taxon>
    </lineage>
</organism>
<dbReference type="GO" id="GO:0016746">
    <property type="term" value="F:acyltransferase activity"/>
    <property type="evidence" value="ECO:0007669"/>
    <property type="project" value="UniProtKB-KW"/>
</dbReference>
<keyword evidence="6 7" id="KW-0012">Acyltransferase</keyword>
<dbReference type="STRING" id="1123501.Wenmar_02700"/>
<dbReference type="CDD" id="cd07984">
    <property type="entry name" value="LPLAT_LABLAT-like"/>
    <property type="match status" value="1"/>
</dbReference>
<dbReference type="EMBL" id="AONG01000012">
    <property type="protein sequence ID" value="KIQ68967.1"/>
    <property type="molecule type" value="Genomic_DNA"/>
</dbReference>
<dbReference type="InterPro" id="IPR004960">
    <property type="entry name" value="LipA_acyltrans"/>
</dbReference>
<sequence>MAGRETPTLLDRVGDGAFRALLRRGLAMPYERRIAAAGRLGRRLGGVAGYRARAMEQLALARPDLSPQDRRRIADEAIDNAARSLIEHYSAGEFAARTAARDPLTGPGLPALLTARDEGRPAILAPAHFGNFMVFRTALTQRGVRLGVLYRPMNNPLFESHYRPAMEAISTPLFPRDRAGTAAMVRHLRGGGIMAIAPDQYVKGGAPLTSFGLPARTTLSPAELALRYDAPLFTAHAIRQPDGLSFEARIDEPVPQSTPEEMMQEVNDRFEAVIRRHMGQWMWFHRRWKA</sequence>
<evidence type="ECO:0000256" key="1">
    <source>
        <dbReference type="ARBA" id="ARBA00004533"/>
    </source>
</evidence>
<keyword evidence="5" id="KW-0472">Membrane</keyword>
<evidence type="ECO:0000313" key="7">
    <source>
        <dbReference type="EMBL" id="KIQ68967.1"/>
    </source>
</evidence>
<dbReference type="AlphaFoldDB" id="A0A0D0Q9C0"/>
<dbReference type="GO" id="GO:0005886">
    <property type="term" value="C:plasma membrane"/>
    <property type="evidence" value="ECO:0007669"/>
    <property type="project" value="UniProtKB-SubCell"/>
</dbReference>
<dbReference type="RefSeq" id="WP_047772315.1">
    <property type="nucleotide sequence ID" value="NZ_KN848373.1"/>
</dbReference>
<dbReference type="EC" id="2.3.1.-" evidence="7"/>
<dbReference type="PATRIC" id="fig|1123501.6.peg.2810"/>